<evidence type="ECO:0000256" key="7">
    <source>
        <dbReference type="ARBA" id="ARBA00023291"/>
    </source>
</evidence>
<comment type="cofactor">
    <cofactor evidence="1">
        <name>[3Fe-4S] cluster</name>
        <dbReference type="ChEBI" id="CHEBI:21137"/>
    </cofactor>
</comment>
<evidence type="ECO:0000256" key="2">
    <source>
        <dbReference type="ARBA" id="ARBA00022448"/>
    </source>
</evidence>
<keyword evidence="7" id="KW-0003">3Fe-4S</keyword>
<dbReference type="OrthoDB" id="9803319at2"/>
<dbReference type="Pfam" id="PF13459">
    <property type="entry name" value="Fer4_15"/>
    <property type="match status" value="1"/>
</dbReference>
<evidence type="ECO:0000256" key="4">
    <source>
        <dbReference type="ARBA" id="ARBA00022982"/>
    </source>
</evidence>
<gene>
    <name evidence="8" type="ORF">DEJ47_34535</name>
</gene>
<dbReference type="InterPro" id="IPR051269">
    <property type="entry name" value="Fe-S_cluster_ET"/>
</dbReference>
<dbReference type="Proteomes" id="UP000323046">
    <property type="component" value="Chromosome"/>
</dbReference>
<dbReference type="EMBL" id="CP029193">
    <property type="protein sequence ID" value="QES30861.1"/>
    <property type="molecule type" value="Genomic_DNA"/>
</dbReference>
<dbReference type="PANTHER" id="PTHR36923">
    <property type="entry name" value="FERREDOXIN"/>
    <property type="match status" value="1"/>
</dbReference>
<organism evidence="8 9">
    <name type="scientific">Streptomyces venezuelae</name>
    <dbReference type="NCBI Taxonomy" id="54571"/>
    <lineage>
        <taxon>Bacteria</taxon>
        <taxon>Bacillati</taxon>
        <taxon>Actinomycetota</taxon>
        <taxon>Actinomycetes</taxon>
        <taxon>Kitasatosporales</taxon>
        <taxon>Streptomycetaceae</taxon>
        <taxon>Streptomyces</taxon>
    </lineage>
</organism>
<keyword evidence="5" id="KW-0408">Iron</keyword>
<name>A0A5P2BP44_STRVZ</name>
<evidence type="ECO:0000256" key="6">
    <source>
        <dbReference type="ARBA" id="ARBA00023014"/>
    </source>
</evidence>
<evidence type="ECO:0000256" key="5">
    <source>
        <dbReference type="ARBA" id="ARBA00023004"/>
    </source>
</evidence>
<proteinExistence type="predicted"/>
<accession>A0A5P2BP44</accession>
<keyword evidence="6" id="KW-0411">Iron-sulfur</keyword>
<keyword evidence="2" id="KW-0813">Transport</keyword>
<protein>
    <submittedName>
        <fullName evidence="8">Ferredoxin</fullName>
    </submittedName>
</protein>
<dbReference type="GO" id="GO:0051538">
    <property type="term" value="F:3 iron, 4 sulfur cluster binding"/>
    <property type="evidence" value="ECO:0007669"/>
    <property type="project" value="UniProtKB-KW"/>
</dbReference>
<evidence type="ECO:0000256" key="3">
    <source>
        <dbReference type="ARBA" id="ARBA00022723"/>
    </source>
</evidence>
<dbReference type="Gene3D" id="3.30.70.20">
    <property type="match status" value="1"/>
</dbReference>
<dbReference type="AlphaFoldDB" id="A0A5P2BP44"/>
<sequence>MEVHVDRGRCAGSGLCMSYVPAVFDQSEDDGKVLLKAARPEPGTAAAVRGAAARCPAGAITLSGRDAPGGTDTRGR</sequence>
<dbReference type="RefSeq" id="WP_150175052.1">
    <property type="nucleotide sequence ID" value="NZ_CP029193.1"/>
</dbReference>
<dbReference type="SUPFAM" id="SSF54862">
    <property type="entry name" value="4Fe-4S ferredoxins"/>
    <property type="match status" value="1"/>
</dbReference>
<dbReference type="GO" id="GO:0046872">
    <property type="term" value="F:metal ion binding"/>
    <property type="evidence" value="ECO:0007669"/>
    <property type="project" value="UniProtKB-KW"/>
</dbReference>
<keyword evidence="4" id="KW-0249">Electron transport</keyword>
<reference evidence="8 9" key="1">
    <citation type="submission" date="2018-05" db="EMBL/GenBank/DDBJ databases">
        <title>Streptomyces venezuelae.</title>
        <authorList>
            <person name="Kim W."/>
            <person name="Lee N."/>
            <person name="Cho B.-K."/>
        </authorList>
    </citation>
    <scope>NUCLEOTIDE SEQUENCE [LARGE SCALE GENOMIC DNA]</scope>
    <source>
        <strain evidence="8 9">ATCC 14583</strain>
    </source>
</reference>
<keyword evidence="9" id="KW-1185">Reference proteome</keyword>
<evidence type="ECO:0000256" key="1">
    <source>
        <dbReference type="ARBA" id="ARBA00001927"/>
    </source>
</evidence>
<dbReference type="PANTHER" id="PTHR36923:SF3">
    <property type="entry name" value="FERREDOXIN"/>
    <property type="match status" value="1"/>
</dbReference>
<evidence type="ECO:0000313" key="9">
    <source>
        <dbReference type="Proteomes" id="UP000323046"/>
    </source>
</evidence>
<evidence type="ECO:0000313" key="8">
    <source>
        <dbReference type="EMBL" id="QES30861.1"/>
    </source>
</evidence>
<keyword evidence="3" id="KW-0479">Metal-binding</keyword>